<protein>
    <submittedName>
        <fullName evidence="1">Uncharacterized protein</fullName>
    </submittedName>
</protein>
<organism evidence="1 2">
    <name type="scientific">Moorena producens PAL-8-15-08-1</name>
    <dbReference type="NCBI Taxonomy" id="1458985"/>
    <lineage>
        <taxon>Bacteria</taxon>
        <taxon>Bacillati</taxon>
        <taxon>Cyanobacteriota</taxon>
        <taxon>Cyanophyceae</taxon>
        <taxon>Coleofasciculales</taxon>
        <taxon>Coleofasciculaceae</taxon>
        <taxon>Moorena</taxon>
    </lineage>
</organism>
<dbReference type="EMBL" id="CP017599">
    <property type="protein sequence ID" value="AOX04557.1"/>
    <property type="molecule type" value="Genomic_DNA"/>
</dbReference>
<dbReference type="STRING" id="1458985.BJP34_27350"/>
<sequence>MHLDCSVSIRPIYYGLRVSQLSRYLKIDPSRVWRWQKWAHVLWVHIQGRGGYFISYRQLEQWIAACCTLIRSCRELRALETVWSAIWREAKRYTEEGMTRLSEIYQQRKAYLAYS</sequence>
<proteinExistence type="predicted"/>
<evidence type="ECO:0000313" key="2">
    <source>
        <dbReference type="Proteomes" id="UP000177870"/>
    </source>
</evidence>
<reference evidence="2" key="1">
    <citation type="submission" date="2016-10" db="EMBL/GenBank/DDBJ databases">
        <title>Comparative genomics uncovers the prolific and rare metabolic potential of the cyanobacterial genus Moorea.</title>
        <authorList>
            <person name="Leao T."/>
            <person name="Castelao G."/>
            <person name="Korobeynikov A."/>
            <person name="Monroe E.A."/>
            <person name="Podell S."/>
            <person name="Glukhov E."/>
            <person name="Allen E."/>
            <person name="Gerwick W.H."/>
            <person name="Gerwick L."/>
        </authorList>
    </citation>
    <scope>NUCLEOTIDE SEQUENCE [LARGE SCALE GENOMIC DNA]</scope>
    <source>
        <strain evidence="2">PAL-8-15-08-1</strain>
    </source>
</reference>
<name>A0A1D8U3S1_9CYAN</name>
<dbReference type="AlphaFoldDB" id="A0A1D8U3S1"/>
<evidence type="ECO:0000313" key="1">
    <source>
        <dbReference type="EMBL" id="AOX04557.1"/>
    </source>
</evidence>
<gene>
    <name evidence="1" type="ORF">BJP34_27350</name>
</gene>
<dbReference type="KEGG" id="mpro:BJP34_27350"/>
<accession>A0A1D8U3S1</accession>
<dbReference type="OrthoDB" id="461705at2"/>
<dbReference type="Proteomes" id="UP000177870">
    <property type="component" value="Chromosome"/>
</dbReference>